<evidence type="ECO:0000313" key="3">
    <source>
        <dbReference type="Proteomes" id="UP000295195"/>
    </source>
</evidence>
<comment type="caution">
    <text evidence="2">The sequence shown here is derived from an EMBL/GenBank/DDBJ whole genome shotgun (WGS) entry which is preliminary data.</text>
</comment>
<proteinExistence type="predicted"/>
<organism evidence="2 3">
    <name type="scientific">Lactobacillus crispatus</name>
    <dbReference type="NCBI Taxonomy" id="47770"/>
    <lineage>
        <taxon>Bacteria</taxon>
        <taxon>Bacillati</taxon>
        <taxon>Bacillota</taxon>
        <taxon>Bacilli</taxon>
        <taxon>Lactobacillales</taxon>
        <taxon>Lactobacillaceae</taxon>
        <taxon>Lactobacillus</taxon>
    </lineage>
</organism>
<evidence type="ECO:0000313" key="2">
    <source>
        <dbReference type="EMBL" id="TDN31658.1"/>
    </source>
</evidence>
<dbReference type="Proteomes" id="UP000295195">
    <property type="component" value="Unassembled WGS sequence"/>
</dbReference>
<sequence length="145" mass="16072">MVDFDKGLENWLKNVEEHASLSATKKAQVTGAGAAVFSQILKKNTPISGESYSKGRSVGHAKGRKTKHLKESITFKPGFNHDKLPTGDTAVGFDSKYSALVARFVNNGTRDMSSKELKNMHFFDKSQVEARDAILRAEAERMKRL</sequence>
<dbReference type="Pfam" id="PF04883">
    <property type="entry name" value="HK97-gp10_like"/>
    <property type="match status" value="1"/>
</dbReference>
<name>A0A4R6CTF8_9LACO</name>
<dbReference type="RefSeq" id="WP_060462827.1">
    <property type="nucleotide sequence ID" value="NZ_JAAUWJ010000013.1"/>
</dbReference>
<reference evidence="2 3" key="1">
    <citation type="submission" date="2017-06" db="EMBL/GenBank/DDBJ databases">
        <authorList>
            <person name="Swanenburg J."/>
            <person name="Kort R."/>
        </authorList>
    </citation>
    <scope>NUCLEOTIDE SEQUENCE [LARGE SCALE GENOMIC DNA]</scope>
    <source>
        <strain evidence="2 3">RL05</strain>
    </source>
</reference>
<evidence type="ECO:0008006" key="4">
    <source>
        <dbReference type="Google" id="ProtNLM"/>
    </source>
</evidence>
<protein>
    <recommendedName>
        <fullName evidence="4">HK97 gp10 family phage protein</fullName>
    </recommendedName>
</protein>
<dbReference type="AlphaFoldDB" id="A0A4R6CTF8"/>
<gene>
    <name evidence="2" type="ORF">CEE75_05615</name>
</gene>
<feature type="region of interest" description="Disordered" evidence="1">
    <location>
        <begin position="48"/>
        <end position="67"/>
    </location>
</feature>
<dbReference type="InterPro" id="IPR010064">
    <property type="entry name" value="HK97-gp10_tail"/>
</dbReference>
<feature type="compositionally biased region" description="Basic residues" evidence="1">
    <location>
        <begin position="57"/>
        <end position="67"/>
    </location>
</feature>
<evidence type="ECO:0000256" key="1">
    <source>
        <dbReference type="SAM" id="MobiDB-lite"/>
    </source>
</evidence>
<accession>A0A4R6CTF8</accession>
<dbReference type="EMBL" id="NKLP01000099">
    <property type="protein sequence ID" value="TDN31658.1"/>
    <property type="molecule type" value="Genomic_DNA"/>
</dbReference>